<dbReference type="AlphaFoldDB" id="A0AAV4N4V8"/>
<dbReference type="EMBL" id="BPLR01020435">
    <property type="protein sequence ID" value="GIX78716.1"/>
    <property type="molecule type" value="Genomic_DNA"/>
</dbReference>
<feature type="compositionally biased region" description="Pro residues" evidence="1">
    <location>
        <begin position="1"/>
        <end position="10"/>
    </location>
</feature>
<comment type="caution">
    <text evidence="2">The sequence shown here is derived from an EMBL/GenBank/DDBJ whole genome shotgun (WGS) entry which is preliminary data.</text>
</comment>
<accession>A0AAV4N4V8</accession>
<name>A0AAV4N4V8_CAEEX</name>
<feature type="compositionally biased region" description="Low complexity" evidence="1">
    <location>
        <begin position="302"/>
        <end position="311"/>
    </location>
</feature>
<reference evidence="2 3" key="1">
    <citation type="submission" date="2021-06" db="EMBL/GenBank/DDBJ databases">
        <title>Caerostris extrusa draft genome.</title>
        <authorList>
            <person name="Kono N."/>
            <person name="Arakawa K."/>
        </authorList>
    </citation>
    <scope>NUCLEOTIDE SEQUENCE [LARGE SCALE GENOMIC DNA]</scope>
</reference>
<feature type="compositionally biased region" description="Pro residues" evidence="1">
    <location>
        <begin position="207"/>
        <end position="219"/>
    </location>
</feature>
<evidence type="ECO:0000313" key="2">
    <source>
        <dbReference type="EMBL" id="GIX78716.1"/>
    </source>
</evidence>
<feature type="compositionally biased region" description="Pro residues" evidence="1">
    <location>
        <begin position="109"/>
        <end position="139"/>
    </location>
</feature>
<organism evidence="2 3">
    <name type="scientific">Caerostris extrusa</name>
    <name type="common">Bark spider</name>
    <name type="synonym">Caerostris bankana</name>
    <dbReference type="NCBI Taxonomy" id="172846"/>
    <lineage>
        <taxon>Eukaryota</taxon>
        <taxon>Metazoa</taxon>
        <taxon>Ecdysozoa</taxon>
        <taxon>Arthropoda</taxon>
        <taxon>Chelicerata</taxon>
        <taxon>Arachnida</taxon>
        <taxon>Araneae</taxon>
        <taxon>Araneomorphae</taxon>
        <taxon>Entelegynae</taxon>
        <taxon>Araneoidea</taxon>
        <taxon>Araneidae</taxon>
        <taxon>Caerostris</taxon>
    </lineage>
</organism>
<gene>
    <name evidence="2" type="ORF">CEXT_380581</name>
</gene>
<evidence type="ECO:0000256" key="1">
    <source>
        <dbReference type="SAM" id="MobiDB-lite"/>
    </source>
</evidence>
<sequence length="438" mass="46971">MKAPIPPILPPRKGVKFRPKRSRYDTGAPPYMTIVPVSSLPHQRAAGPPVPGGLFTHPPPHVPTVRLAVWPSPPPSPSSPSEASTSPIGKRTSSEVESSSDSEAKRPRQIPPRGLPPPQHALPPQRAPPRQYPPPPLPSPTRRRFGPWRRIKPFALFKNEPLCGPYWQPRFFDSVPESFATSGVKIPGATARAKVPWRKATVSGTSAPPPPPPPPPSPLLPEYSPCSSRSGELFREIQFLAAIQRRLESCLPTPSPSAGRTTRSGRFYPYLKPASSEMATILVAYGYAIGHVQLHCIFSTTTTNGSTTTTTRPPPAAVPPPPPPPPAVPPPPAAATPPPTTPPPATPPTTGPITRSQTGSLPRASAKRPLAEPTTTAAKDLLVAPTAFARLGRSTCGSSPRKEIPLRRCCLKSAPQFRLFCDETVNLQQSDNIIPVKE</sequence>
<proteinExistence type="predicted"/>
<feature type="region of interest" description="Disordered" evidence="1">
    <location>
        <begin position="1"/>
        <end position="145"/>
    </location>
</feature>
<feature type="region of interest" description="Disordered" evidence="1">
    <location>
        <begin position="302"/>
        <end position="378"/>
    </location>
</feature>
<evidence type="ECO:0000313" key="3">
    <source>
        <dbReference type="Proteomes" id="UP001054945"/>
    </source>
</evidence>
<feature type="region of interest" description="Disordered" evidence="1">
    <location>
        <begin position="199"/>
        <end position="224"/>
    </location>
</feature>
<keyword evidence="3" id="KW-1185">Reference proteome</keyword>
<dbReference type="Proteomes" id="UP001054945">
    <property type="component" value="Unassembled WGS sequence"/>
</dbReference>
<feature type="compositionally biased region" description="Pro residues" evidence="1">
    <location>
        <begin position="312"/>
        <end position="350"/>
    </location>
</feature>
<protein>
    <submittedName>
        <fullName evidence="2">Uncharacterized protein</fullName>
    </submittedName>
</protein>